<dbReference type="SUPFAM" id="SSF63380">
    <property type="entry name" value="Riboflavin synthase domain-like"/>
    <property type="match status" value="1"/>
</dbReference>
<dbReference type="GO" id="GO:0008218">
    <property type="term" value="P:bioluminescence"/>
    <property type="evidence" value="ECO:0007669"/>
    <property type="project" value="UniProtKB-KW"/>
</dbReference>
<evidence type="ECO:0000313" key="8">
    <source>
        <dbReference type="Proteomes" id="UP001295462"/>
    </source>
</evidence>
<dbReference type="PANTHER" id="PTHR47354">
    <property type="entry name" value="NADH OXIDOREDUCTASE HCR"/>
    <property type="match status" value="1"/>
</dbReference>
<dbReference type="InterPro" id="IPR001433">
    <property type="entry name" value="OxRdtase_FAD/NAD-bd"/>
</dbReference>
<dbReference type="Gene3D" id="2.40.30.10">
    <property type="entry name" value="Translation factors"/>
    <property type="match status" value="1"/>
</dbReference>
<comment type="similarity">
    <text evidence="5">Belongs to the Fre/LuxG FAD/NAD(P) flavoprotein oxidoreductase family.</text>
</comment>
<evidence type="ECO:0000256" key="4">
    <source>
        <dbReference type="ARBA" id="ARBA00023223"/>
    </source>
</evidence>
<dbReference type="PROSITE" id="PS51384">
    <property type="entry name" value="FAD_FR"/>
    <property type="match status" value="1"/>
</dbReference>
<keyword evidence="2" id="KW-0274">FAD</keyword>
<dbReference type="InterPro" id="IPR017938">
    <property type="entry name" value="Riboflavin_synthase-like_b-brl"/>
</dbReference>
<proteinExistence type="inferred from homology"/>
<dbReference type="Pfam" id="PF00175">
    <property type="entry name" value="NAD_binding_1"/>
    <property type="match status" value="1"/>
</dbReference>
<dbReference type="NCBIfam" id="NF005963">
    <property type="entry name" value="PRK08051.1"/>
    <property type="match status" value="1"/>
</dbReference>
<dbReference type="SUPFAM" id="SSF52343">
    <property type="entry name" value="Ferredoxin reductase-like, C-terminal NADP-linked domain"/>
    <property type="match status" value="1"/>
</dbReference>
<dbReference type="PRINTS" id="PR00410">
    <property type="entry name" value="PHEHYDRXLASE"/>
</dbReference>
<dbReference type="Proteomes" id="UP001295462">
    <property type="component" value="Unassembled WGS sequence"/>
</dbReference>
<evidence type="ECO:0000259" key="6">
    <source>
        <dbReference type="PROSITE" id="PS51384"/>
    </source>
</evidence>
<dbReference type="EC" id="1.-.-.-" evidence="7"/>
<name>A0AAU9QQ67_9VIBR</name>
<dbReference type="InterPro" id="IPR039261">
    <property type="entry name" value="FNR_nucleotide-bd"/>
</dbReference>
<comment type="caution">
    <text evidence="7">The sequence shown here is derived from an EMBL/GenBank/DDBJ whole genome shotgun (WGS) entry which is preliminary data.</text>
</comment>
<keyword evidence="3 7" id="KW-0560">Oxidoreductase</keyword>
<dbReference type="GO" id="GO:0016491">
    <property type="term" value="F:oxidoreductase activity"/>
    <property type="evidence" value="ECO:0007669"/>
    <property type="project" value="UniProtKB-KW"/>
</dbReference>
<organism evidence="7 8">
    <name type="scientific">Vibrio jasicida</name>
    <dbReference type="NCBI Taxonomy" id="766224"/>
    <lineage>
        <taxon>Bacteria</taxon>
        <taxon>Pseudomonadati</taxon>
        <taxon>Pseudomonadota</taxon>
        <taxon>Gammaproteobacteria</taxon>
        <taxon>Vibrionales</taxon>
        <taxon>Vibrionaceae</taxon>
        <taxon>Vibrio</taxon>
    </lineage>
</organism>
<evidence type="ECO:0000256" key="5">
    <source>
        <dbReference type="ARBA" id="ARBA00038177"/>
    </source>
</evidence>
<keyword evidence="1" id="KW-0285">Flavoprotein</keyword>
<dbReference type="InterPro" id="IPR017927">
    <property type="entry name" value="FAD-bd_FR_type"/>
</dbReference>
<evidence type="ECO:0000313" key="7">
    <source>
        <dbReference type="EMBL" id="CAH1598192.1"/>
    </source>
</evidence>
<sequence length="233" mass="26160">MLCTIEKIEPLTSCIFRVVLKPDQPFDFKAGQYINVSLSFGSLPFSIASCPSEGGFLELHIGGSELRNKNILVMEELTNAWFSGKKLEVSEARGEAWLRSQSVKPLLLVAGGTGMSYTLSILRNSLQRGFTQPIYVYWGAKDMDNLYVHDELVDIAVENKNVSYVPITEVSNSPQYAKHGQVLDCVMNDFRNLSEFDIYLCGPGKMVEVARNWFCKERGAELDQLYADAFAYL</sequence>
<reference evidence="7" key="1">
    <citation type="submission" date="2022-01" db="EMBL/GenBank/DDBJ databases">
        <authorList>
            <person name="Lagorce A."/>
        </authorList>
    </citation>
    <scope>NUCLEOTIDE SEQUENCE</scope>
    <source>
        <strain evidence="7">Th15_F1_A12</strain>
    </source>
</reference>
<evidence type="ECO:0000256" key="3">
    <source>
        <dbReference type="ARBA" id="ARBA00023002"/>
    </source>
</evidence>
<dbReference type="EMBL" id="CAKMUD010000089">
    <property type="protein sequence ID" value="CAH1598192.1"/>
    <property type="molecule type" value="Genomic_DNA"/>
</dbReference>
<feature type="domain" description="FAD-binding FR-type" evidence="6">
    <location>
        <begin position="1"/>
        <end position="133"/>
    </location>
</feature>
<keyword evidence="4" id="KW-0455">Luminescence</keyword>
<dbReference type="RefSeq" id="WP_409589504.1">
    <property type="nucleotide sequence ID" value="NZ_CAKMTZ010000087.1"/>
</dbReference>
<dbReference type="Gene3D" id="3.40.50.80">
    <property type="entry name" value="Nucleotide-binding domain of ferredoxin-NADP reductase (FNR) module"/>
    <property type="match status" value="1"/>
</dbReference>
<dbReference type="InterPro" id="IPR050415">
    <property type="entry name" value="MRET"/>
</dbReference>
<dbReference type="PANTHER" id="PTHR47354:SF7">
    <property type="entry name" value="NAD(P)H-FLAVIN REDUCTASE"/>
    <property type="match status" value="1"/>
</dbReference>
<gene>
    <name evidence="7" type="primary">luxG</name>
    <name evidence="7" type="ORF">THF1A12_350022</name>
</gene>
<evidence type="ECO:0000256" key="1">
    <source>
        <dbReference type="ARBA" id="ARBA00022630"/>
    </source>
</evidence>
<dbReference type="AlphaFoldDB" id="A0AAU9QQ67"/>
<dbReference type="CDD" id="cd06189">
    <property type="entry name" value="flavin_oxioreductase"/>
    <property type="match status" value="1"/>
</dbReference>
<protein>
    <submittedName>
        <fullName evidence="7">Flavin reductase</fullName>
        <ecNumber evidence="7">1.-.-.-</ecNumber>
    </submittedName>
</protein>
<evidence type="ECO:0000256" key="2">
    <source>
        <dbReference type="ARBA" id="ARBA00022827"/>
    </source>
</evidence>
<accession>A0AAU9QQ67</accession>